<gene>
    <name evidence="1" type="ORF">GGE15_003524</name>
</gene>
<comment type="caution">
    <text evidence="1">The sequence shown here is derived from an EMBL/GenBank/DDBJ whole genome shotgun (WGS) entry which is preliminary data.</text>
</comment>
<evidence type="ECO:0000313" key="2">
    <source>
        <dbReference type="Proteomes" id="UP000533724"/>
    </source>
</evidence>
<dbReference type="AlphaFoldDB" id="A0A7W6UL67"/>
<dbReference type="RefSeq" id="WP_156667832.1">
    <property type="nucleotide sequence ID" value="NZ_JACIHI010000007.1"/>
</dbReference>
<protein>
    <submittedName>
        <fullName evidence="1">Uncharacterized protein</fullName>
    </submittedName>
</protein>
<name>A0A7W6UL67_9HYPH</name>
<reference evidence="1 2" key="1">
    <citation type="submission" date="2020-08" db="EMBL/GenBank/DDBJ databases">
        <title>Genomic Encyclopedia of Type Strains, Phase IV (KMG-V): Genome sequencing to study the core and pangenomes of soil and plant-associated prokaryotes.</title>
        <authorList>
            <person name="Whitman W."/>
        </authorList>
    </citation>
    <scope>NUCLEOTIDE SEQUENCE [LARGE SCALE GENOMIC DNA]</scope>
    <source>
        <strain evidence="1 2">SEMIA 414</strain>
    </source>
</reference>
<accession>A0A7W6UL67</accession>
<sequence length="65" mass="7448">MLSAPWVLRFMSRVPRCFAPIDRDFAWMPFEQNWKAQANARILFPSATIGDEHECGAIGQHEELG</sequence>
<evidence type="ECO:0000313" key="1">
    <source>
        <dbReference type="EMBL" id="MBB4440248.1"/>
    </source>
</evidence>
<dbReference type="EMBL" id="JACIHI010000007">
    <property type="protein sequence ID" value="MBB4440248.1"/>
    <property type="molecule type" value="Genomic_DNA"/>
</dbReference>
<dbReference type="Proteomes" id="UP000533724">
    <property type="component" value="Unassembled WGS sequence"/>
</dbReference>
<proteinExistence type="predicted"/>
<organism evidence="1 2">
    <name type="scientific">Rhizobium esperanzae</name>
    <dbReference type="NCBI Taxonomy" id="1967781"/>
    <lineage>
        <taxon>Bacteria</taxon>
        <taxon>Pseudomonadati</taxon>
        <taxon>Pseudomonadota</taxon>
        <taxon>Alphaproteobacteria</taxon>
        <taxon>Hyphomicrobiales</taxon>
        <taxon>Rhizobiaceae</taxon>
        <taxon>Rhizobium/Agrobacterium group</taxon>
        <taxon>Rhizobium</taxon>
    </lineage>
</organism>